<evidence type="ECO:0000313" key="3">
    <source>
        <dbReference type="EMBL" id="UYQ91497.1"/>
    </source>
</evidence>
<organism evidence="3 4">
    <name type="scientific">Chitinophaga horti</name>
    <dbReference type="NCBI Taxonomy" id="2920382"/>
    <lineage>
        <taxon>Bacteria</taxon>
        <taxon>Pseudomonadati</taxon>
        <taxon>Bacteroidota</taxon>
        <taxon>Chitinophagia</taxon>
        <taxon>Chitinophagales</taxon>
        <taxon>Chitinophagaceae</taxon>
        <taxon>Chitinophaga</taxon>
    </lineage>
</organism>
<dbReference type="Pfam" id="PF04024">
    <property type="entry name" value="PspC"/>
    <property type="match status" value="1"/>
</dbReference>
<name>A0ABY6IVU7_9BACT</name>
<keyword evidence="4" id="KW-1185">Reference proteome</keyword>
<keyword evidence="1" id="KW-0812">Transmembrane</keyword>
<proteinExistence type="predicted"/>
<keyword evidence="1" id="KW-0472">Membrane</keyword>
<evidence type="ECO:0000313" key="4">
    <source>
        <dbReference type="Proteomes" id="UP001162741"/>
    </source>
</evidence>
<reference evidence="3" key="1">
    <citation type="submission" date="2022-10" db="EMBL/GenBank/DDBJ databases">
        <title>Chitinophaga sp. nov., isolated from soil.</title>
        <authorList>
            <person name="Jeon C.O."/>
        </authorList>
    </citation>
    <scope>NUCLEOTIDE SEQUENCE</scope>
    <source>
        <strain evidence="3">R8</strain>
    </source>
</reference>
<evidence type="ECO:0000259" key="2">
    <source>
        <dbReference type="Pfam" id="PF04024"/>
    </source>
</evidence>
<dbReference type="EMBL" id="CP107006">
    <property type="protein sequence ID" value="UYQ91497.1"/>
    <property type="molecule type" value="Genomic_DNA"/>
</dbReference>
<keyword evidence="1" id="KW-1133">Transmembrane helix</keyword>
<dbReference type="RefSeq" id="WP_264279909.1">
    <property type="nucleotide sequence ID" value="NZ_CP107006.1"/>
</dbReference>
<dbReference type="Proteomes" id="UP001162741">
    <property type="component" value="Chromosome"/>
</dbReference>
<protein>
    <submittedName>
        <fullName evidence="3">PspC domain-containing protein</fullName>
    </submittedName>
</protein>
<dbReference type="InterPro" id="IPR007168">
    <property type="entry name" value="Phageshock_PspC_N"/>
</dbReference>
<feature type="domain" description="Phage shock protein PspC N-terminal" evidence="2">
    <location>
        <begin position="13"/>
        <end position="56"/>
    </location>
</feature>
<feature type="transmembrane region" description="Helical" evidence="1">
    <location>
        <begin position="33"/>
        <end position="56"/>
    </location>
</feature>
<accession>A0ABY6IVU7</accession>
<gene>
    <name evidence="3" type="ORF">MKQ68_15510</name>
</gene>
<evidence type="ECO:0000256" key="1">
    <source>
        <dbReference type="SAM" id="Phobius"/>
    </source>
</evidence>
<sequence>MNRLKDFMEWQAFGVCSAIGAKIGVATSRIRLFFIYTSFLTIGSPVIVYMILAFWVNMKNYIANARRNPLRYL</sequence>